<feature type="compositionally biased region" description="Basic residues" evidence="1">
    <location>
        <begin position="349"/>
        <end position="367"/>
    </location>
</feature>
<accession>A0A699KKU4</accession>
<organism evidence="2">
    <name type="scientific">Tanacetum cinerariifolium</name>
    <name type="common">Dalmatian daisy</name>
    <name type="synonym">Chrysanthemum cinerariifolium</name>
    <dbReference type="NCBI Taxonomy" id="118510"/>
    <lineage>
        <taxon>Eukaryota</taxon>
        <taxon>Viridiplantae</taxon>
        <taxon>Streptophyta</taxon>
        <taxon>Embryophyta</taxon>
        <taxon>Tracheophyta</taxon>
        <taxon>Spermatophyta</taxon>
        <taxon>Magnoliopsida</taxon>
        <taxon>eudicotyledons</taxon>
        <taxon>Gunneridae</taxon>
        <taxon>Pentapetalae</taxon>
        <taxon>asterids</taxon>
        <taxon>campanulids</taxon>
        <taxon>Asterales</taxon>
        <taxon>Asteraceae</taxon>
        <taxon>Asteroideae</taxon>
        <taxon>Anthemideae</taxon>
        <taxon>Anthemidinae</taxon>
        <taxon>Tanacetum</taxon>
    </lineage>
</organism>
<reference evidence="2" key="1">
    <citation type="journal article" date="2019" name="Sci. Rep.">
        <title>Draft genome of Tanacetum cinerariifolium, the natural source of mosquito coil.</title>
        <authorList>
            <person name="Yamashiro T."/>
            <person name="Shiraishi A."/>
            <person name="Satake H."/>
            <person name="Nakayama K."/>
        </authorList>
    </citation>
    <scope>NUCLEOTIDE SEQUENCE</scope>
</reference>
<dbReference type="AlphaFoldDB" id="A0A699KKU4"/>
<dbReference type="EMBL" id="BKCJ010530452">
    <property type="protein sequence ID" value="GFA99881.1"/>
    <property type="molecule type" value="Genomic_DNA"/>
</dbReference>
<evidence type="ECO:0000313" key="2">
    <source>
        <dbReference type="EMBL" id="GFA99881.1"/>
    </source>
</evidence>
<name>A0A699KKU4_TANCI</name>
<evidence type="ECO:0000256" key="1">
    <source>
        <dbReference type="SAM" id="MobiDB-lite"/>
    </source>
</evidence>
<feature type="region of interest" description="Disordered" evidence="1">
    <location>
        <begin position="327"/>
        <end position="375"/>
    </location>
</feature>
<comment type="caution">
    <text evidence="2">The sequence shown here is derived from an EMBL/GenBank/DDBJ whole genome shotgun (WGS) entry which is preliminary data.</text>
</comment>
<feature type="compositionally biased region" description="Polar residues" evidence="1">
    <location>
        <begin position="334"/>
        <end position="348"/>
    </location>
</feature>
<proteinExistence type="predicted"/>
<gene>
    <name evidence="2" type="ORF">Tci_671853</name>
</gene>
<sequence length="375" mass="43691">YYSERIRVTKLFDERNKVVAWRWFNKVLIRKSWSNLKCITKYLCSYFKLLIIEHEVVIINHILSKHNTLSKRPESWTHTIKDDAVLGMLKFVNKGEDHPKYGMSIPDVMMSDTIRNSAHYAKYLARSTGTQSSVPTRRRRGKGTISRKNVEVKVHTKKTKDRVRRRNRYITIADNVVKDPDHAIELAVSTSLDEAETLEEERRLHERHASLLDDHQKKKLKGVATEPDDVAQSLLNLRKVVTSDKSNWGSDEEQLVTIDDEQVMKLLKDHLAIKRKNDSSKTILQRLVELEKKVDAMSKVDHTDIIEKSVKAHVDAMSKKELPKVVPDFGAKKTTPNNFDKQYDITPTQRKRRTRADHEKDKKKRRQKDTDDFAC</sequence>
<feature type="non-terminal residue" evidence="2">
    <location>
        <position position="1"/>
    </location>
</feature>
<protein>
    <submittedName>
        <fullName evidence="2">Uncharacterized protein</fullName>
    </submittedName>
</protein>